<evidence type="ECO:0000313" key="3">
    <source>
        <dbReference type="Proteomes" id="UP000030693"/>
    </source>
</evidence>
<dbReference type="EMBL" id="KB932205">
    <property type="protein sequence ID" value="KCV70169.1"/>
    <property type="molecule type" value="Genomic_DNA"/>
</dbReference>
<accession>A0A058Z795</accession>
<feature type="region of interest" description="Disordered" evidence="1">
    <location>
        <begin position="170"/>
        <end position="206"/>
    </location>
</feature>
<sequence>MTTERQHSGWRPNGRSAHSAPTPVPETSYQISAHMLRRDLAHMHGSLVDFLTSYSSLSPSVPPANPSLFESLRQTRPQSSLARSMQDILDEPMLSCLQPVPRPPTPPPVTPVPEAAGAGSPFASAVDAELSAGSAVDIDAGTTVAASPDTGAPTGMGPASDGGPVVGTCPEAGNGSLPAGDALSGAWPNQDTQSSGSAGKGDSFEESLLGKPELGLPSLPQYLATLSRLSKHIFSLGPVSADCMSHITLGLNRLSTSVQDIYQVALDLYAELVHVGDSSSEDPDQSIDLNHLLSVFSSIVVKSVALVLEGTPTLERTSAVASFLATVLSICHTSKPLVEPVSAQECAFLRLPAGVPPPAPVSLLWALLQGIVGQHSPRAVWSPLWLLVDVFGMERPEAGAAGAAGAEGPALEAFADGHPLVDYLVSRGLTGCGPLGPPERMAAILRREAGKSAVQDLPSGNPADSTESPTARKTLALTHLYLSVVCHLDGMLLEMIEDAKYGEGSGLAGPSPLTSADALLWQWLAGWGNSLQACTLRDGTVVSQPGQVATLNGRVHLAQLAAMVLAPVVRTLHNRTDDGVADEDDVADEDNESDEDDVFNVDDADALDRLLISCAQAMANYDGTGAPASGHLVGNAIVFLLQALGELQNARPMWRSAKAPTLAWHSPQTALHPHPIAGKALDCLDLGTYYTGFLDAGEPEGATCLLSSDLDFRLEEDS</sequence>
<proteinExistence type="predicted"/>
<keyword evidence="3" id="KW-1185">Reference proteome</keyword>
<protein>
    <submittedName>
        <fullName evidence="2">Uncharacterized protein</fullName>
    </submittedName>
</protein>
<reference evidence="2" key="1">
    <citation type="submission" date="2013-04" db="EMBL/GenBank/DDBJ databases">
        <title>The Genome Sequence of Fonticula alba ATCC 38817.</title>
        <authorList>
            <consortium name="The Broad Institute Genomics Platform"/>
            <person name="Russ C."/>
            <person name="Cuomo C."/>
            <person name="Burger G."/>
            <person name="Gray M.W."/>
            <person name="Holland P.W.H."/>
            <person name="King N."/>
            <person name="Lang F.B.F."/>
            <person name="Roger A.J."/>
            <person name="Ruiz-Trillo I."/>
            <person name="Brown M."/>
            <person name="Walker B."/>
            <person name="Young S."/>
            <person name="Zeng Q."/>
            <person name="Gargeya S."/>
            <person name="Fitzgerald M."/>
            <person name="Haas B."/>
            <person name="Abouelleil A."/>
            <person name="Allen A.W."/>
            <person name="Alvarado L."/>
            <person name="Arachchi H.M."/>
            <person name="Berlin A.M."/>
            <person name="Chapman S.B."/>
            <person name="Gainer-Dewar J."/>
            <person name="Goldberg J."/>
            <person name="Griggs A."/>
            <person name="Gujja S."/>
            <person name="Hansen M."/>
            <person name="Howarth C."/>
            <person name="Imamovic A."/>
            <person name="Ireland A."/>
            <person name="Larimer J."/>
            <person name="McCowan C."/>
            <person name="Murphy C."/>
            <person name="Pearson M."/>
            <person name="Poon T.W."/>
            <person name="Priest M."/>
            <person name="Roberts A."/>
            <person name="Saif S."/>
            <person name="Shea T."/>
            <person name="Sisk P."/>
            <person name="Sykes S."/>
            <person name="Wortman J."/>
            <person name="Nusbaum C."/>
            <person name="Birren B."/>
        </authorList>
    </citation>
    <scope>NUCLEOTIDE SEQUENCE [LARGE SCALE GENOMIC DNA]</scope>
    <source>
        <strain evidence="2">ATCC 38817</strain>
    </source>
</reference>
<evidence type="ECO:0000313" key="2">
    <source>
        <dbReference type="EMBL" id="KCV70169.1"/>
    </source>
</evidence>
<name>A0A058Z795_FONAL</name>
<organism evidence="2">
    <name type="scientific">Fonticula alba</name>
    <name type="common">Slime mold</name>
    <dbReference type="NCBI Taxonomy" id="691883"/>
    <lineage>
        <taxon>Eukaryota</taxon>
        <taxon>Rotosphaerida</taxon>
        <taxon>Fonticulaceae</taxon>
        <taxon>Fonticula</taxon>
    </lineage>
</organism>
<evidence type="ECO:0000256" key="1">
    <source>
        <dbReference type="SAM" id="MobiDB-lite"/>
    </source>
</evidence>
<feature type="compositionally biased region" description="Acidic residues" evidence="1">
    <location>
        <begin position="579"/>
        <end position="595"/>
    </location>
</feature>
<dbReference type="RefSeq" id="XP_009495775.1">
    <property type="nucleotide sequence ID" value="XM_009497500.1"/>
</dbReference>
<dbReference type="AlphaFoldDB" id="A0A058Z795"/>
<feature type="region of interest" description="Disordered" evidence="1">
    <location>
        <begin position="576"/>
        <end position="595"/>
    </location>
</feature>
<dbReference type="Proteomes" id="UP000030693">
    <property type="component" value="Unassembled WGS sequence"/>
</dbReference>
<gene>
    <name evidence="2" type="ORF">H696_03628</name>
</gene>
<feature type="region of interest" description="Disordered" evidence="1">
    <location>
        <begin position="59"/>
        <end position="83"/>
    </location>
</feature>
<feature type="compositionally biased region" description="Polar residues" evidence="1">
    <location>
        <begin position="187"/>
        <end position="197"/>
    </location>
</feature>
<feature type="region of interest" description="Disordered" evidence="1">
    <location>
        <begin position="1"/>
        <end position="25"/>
    </location>
</feature>
<dbReference type="GeneID" id="20528353"/>
<feature type="compositionally biased region" description="Polar residues" evidence="1">
    <location>
        <begin position="72"/>
        <end position="83"/>
    </location>
</feature>